<feature type="region of interest" description="Disordered" evidence="1">
    <location>
        <begin position="1"/>
        <end position="29"/>
    </location>
</feature>
<evidence type="ECO:0000256" key="1">
    <source>
        <dbReference type="SAM" id="MobiDB-lite"/>
    </source>
</evidence>
<evidence type="ECO:0000313" key="2">
    <source>
        <dbReference type="EMBL" id="UUI71728.1"/>
    </source>
</evidence>
<evidence type="ECO:0000313" key="3">
    <source>
        <dbReference type="Proteomes" id="UP001316384"/>
    </source>
</evidence>
<protein>
    <submittedName>
        <fullName evidence="2">Uncharacterized protein</fullName>
    </submittedName>
</protein>
<keyword evidence="3" id="KW-1185">Reference proteome</keyword>
<sequence>MPDASRRRPPAPSSLTWADVAPDRHPFDAGAAPAVVRRLPPAAAVPRSARGGRGLGGKQSTGDDWVDRMSLALVAHYGPWASGWSWGRGESVHDGGPVAAWCCPQHSITSRSATLTTVATALVEWRSWLEELDERFGRFLPAAPDAGPGEVLAVWERAVADLVTAVVERTNAESGWYRHCRQVLGWFLSAAGVPEREHRALLDEALDGRFHSWSEPAPGVVEGVAGRLATTMARRAGG</sequence>
<dbReference type="RefSeq" id="WP_227576763.1">
    <property type="nucleotide sequence ID" value="NZ_CP101987.1"/>
</dbReference>
<proteinExistence type="predicted"/>
<accession>A0ABY5KPB8</accession>
<name>A0ABY5KPB8_9CELL</name>
<dbReference type="Proteomes" id="UP001316384">
    <property type="component" value="Chromosome"/>
</dbReference>
<organism evidence="2 3">
    <name type="scientific">Cellulomonas xiejunii</name>
    <dbReference type="NCBI Taxonomy" id="2968083"/>
    <lineage>
        <taxon>Bacteria</taxon>
        <taxon>Bacillati</taxon>
        <taxon>Actinomycetota</taxon>
        <taxon>Actinomycetes</taxon>
        <taxon>Micrococcales</taxon>
        <taxon>Cellulomonadaceae</taxon>
        <taxon>Cellulomonas</taxon>
    </lineage>
</organism>
<dbReference type="EMBL" id="CP101987">
    <property type="protein sequence ID" value="UUI71728.1"/>
    <property type="molecule type" value="Genomic_DNA"/>
</dbReference>
<reference evidence="2 3" key="1">
    <citation type="submission" date="2022-07" db="EMBL/GenBank/DDBJ databases">
        <title>Novel species in genus cellulomonas.</title>
        <authorList>
            <person name="Ye L."/>
        </authorList>
    </citation>
    <scope>NUCLEOTIDE SEQUENCE [LARGE SCALE GENOMIC DNA]</scope>
    <source>
        <strain evidence="3">zg-B89</strain>
    </source>
</reference>
<gene>
    <name evidence="2" type="ORF">NP048_18380</name>
</gene>